<reference evidence="2" key="2">
    <citation type="submission" date="2013-05" db="EMBL/GenBank/DDBJ databases">
        <title>The genome and transcriptome of Haemonchus contortus: a key model parasite for drug and vaccine discovery.</title>
        <authorList>
            <person name="Laing R."/>
            <person name="Kikuchi T."/>
            <person name="Martinelli A."/>
            <person name="Tsai I.J."/>
            <person name="Beech R.N."/>
            <person name="Redman E."/>
            <person name="Holroyd N."/>
            <person name="Bartley D.J."/>
            <person name="Beasley H."/>
            <person name="Britton C."/>
            <person name="Curran D."/>
            <person name="Devaney E."/>
            <person name="Gilabert A."/>
            <person name="Jackson F."/>
            <person name="Hunt M."/>
            <person name="Johnston S."/>
            <person name="Kryukov I."/>
            <person name="Li K."/>
            <person name="Morrison A.A."/>
            <person name="Reid A.J."/>
            <person name="Sargison N."/>
            <person name="Saunders G."/>
            <person name="Wasmuth J.D."/>
            <person name="Wolstenholme A."/>
            <person name="Berriman M."/>
            <person name="Gilleard J.S."/>
            <person name="Cotton J.A."/>
        </authorList>
    </citation>
    <scope>NUCLEOTIDE SEQUENCE [LARGE SCALE GENOMIC DNA]</scope>
    <source>
        <strain evidence="2">ISE/inbred ISE</strain>
    </source>
</reference>
<name>W6NB01_HAECO</name>
<evidence type="ECO:0000256" key="1">
    <source>
        <dbReference type="SAM" id="MobiDB-lite"/>
    </source>
</evidence>
<dbReference type="EMBL" id="CAVP010058355">
    <property type="protein sequence ID" value="CDL94503.1"/>
    <property type="molecule type" value="Genomic_DNA"/>
</dbReference>
<sequence length="134" mass="14415">MRKAHIRVTSKLRGSCNTAASLIYVSRITVKLFPETLEVLTTSQSVAPSERHVSIECDLQDGSCSPVRRSGPREGCGTICKQTDSECRRVTQSSVQSELFAAYESVKSTAVGTENGGIHGSTALDSSESYPTRS</sequence>
<feature type="compositionally biased region" description="Polar residues" evidence="1">
    <location>
        <begin position="123"/>
        <end position="134"/>
    </location>
</feature>
<gene>
    <name evidence="2" type="ORF">HCOI_00980500</name>
</gene>
<comment type="caution">
    <text evidence="2">The sequence shown here is derived from an EMBL/GenBank/DDBJ whole genome shotgun (WGS) entry which is preliminary data.</text>
</comment>
<evidence type="ECO:0000313" key="2">
    <source>
        <dbReference type="EMBL" id="CDL94503.1"/>
    </source>
</evidence>
<proteinExistence type="predicted"/>
<reference evidence="2" key="1">
    <citation type="submission" date="2013-03" db="EMBL/GenBank/DDBJ databases">
        <authorList>
            <person name="Aslett M."/>
        </authorList>
    </citation>
    <scope>NUCLEOTIDE SEQUENCE [LARGE SCALE GENOMIC DNA]</scope>
    <source>
        <strain evidence="2">ISE/inbred ISE</strain>
    </source>
</reference>
<organism evidence="2">
    <name type="scientific">Haemonchus contortus</name>
    <name type="common">Barber pole worm</name>
    <dbReference type="NCBI Taxonomy" id="6289"/>
    <lineage>
        <taxon>Eukaryota</taxon>
        <taxon>Metazoa</taxon>
        <taxon>Ecdysozoa</taxon>
        <taxon>Nematoda</taxon>
        <taxon>Chromadorea</taxon>
        <taxon>Rhabditida</taxon>
        <taxon>Rhabditina</taxon>
        <taxon>Rhabditomorpha</taxon>
        <taxon>Strongyloidea</taxon>
        <taxon>Trichostrongylidae</taxon>
        <taxon>Haemonchus</taxon>
    </lineage>
</organism>
<feature type="region of interest" description="Disordered" evidence="1">
    <location>
        <begin position="111"/>
        <end position="134"/>
    </location>
</feature>
<dbReference type="AlphaFoldDB" id="W6NB01"/>
<accession>W6NB01</accession>
<protein>
    <submittedName>
        <fullName evidence="2">Uncharacterized protein</fullName>
    </submittedName>
</protein>